<dbReference type="Pfam" id="PF13490">
    <property type="entry name" value="zf-HC2"/>
    <property type="match status" value="1"/>
</dbReference>
<keyword evidence="1" id="KW-0472">Membrane</keyword>
<feature type="transmembrane region" description="Helical" evidence="1">
    <location>
        <begin position="76"/>
        <end position="94"/>
    </location>
</feature>
<dbReference type="EMBL" id="LGRV01000003">
    <property type="protein sequence ID" value="KOS68181.1"/>
    <property type="molecule type" value="Genomic_DNA"/>
</dbReference>
<accession>A0ABR5JZV9</accession>
<evidence type="ECO:0000259" key="2">
    <source>
        <dbReference type="Pfam" id="PF13490"/>
    </source>
</evidence>
<proteinExistence type="predicted"/>
<gene>
    <name evidence="3" type="ORF">AEA09_06190</name>
</gene>
<comment type="caution">
    <text evidence="3">The sequence shown here is derived from an EMBL/GenBank/DDBJ whole genome shotgun (WGS) entry which is preliminary data.</text>
</comment>
<reference evidence="4" key="1">
    <citation type="submission" date="2015-07" db="EMBL/GenBank/DDBJ databases">
        <title>Fjat-14205 dsm 2895.</title>
        <authorList>
            <person name="Liu B."/>
            <person name="Wang J."/>
            <person name="Zhu Y."/>
            <person name="Liu G."/>
            <person name="Chen Q."/>
            <person name="Chen Z."/>
            <person name="Lan J."/>
            <person name="Che J."/>
            <person name="Ge C."/>
            <person name="Shi H."/>
            <person name="Pan Z."/>
            <person name="Liu X."/>
        </authorList>
    </citation>
    <scope>NUCLEOTIDE SEQUENCE [LARGE SCALE GENOMIC DNA]</scope>
    <source>
        <strain evidence="4">DSM 25560</strain>
    </source>
</reference>
<name>A0ABR5JZV9_9BACI</name>
<keyword evidence="1" id="KW-0812">Transmembrane</keyword>
<keyword evidence="1" id="KW-1133">Transmembrane helix</keyword>
<evidence type="ECO:0000313" key="3">
    <source>
        <dbReference type="EMBL" id="KOS68181.1"/>
    </source>
</evidence>
<organism evidence="3 4">
    <name type="scientific">Lysinibacillus contaminans</name>
    <dbReference type="NCBI Taxonomy" id="1293441"/>
    <lineage>
        <taxon>Bacteria</taxon>
        <taxon>Bacillati</taxon>
        <taxon>Bacillota</taxon>
        <taxon>Bacilli</taxon>
        <taxon>Bacillales</taxon>
        <taxon>Bacillaceae</taxon>
        <taxon>Lysinibacillus</taxon>
    </lineage>
</organism>
<feature type="domain" description="Putative zinc-finger" evidence="2">
    <location>
        <begin position="6"/>
        <end position="37"/>
    </location>
</feature>
<sequence length="215" mass="25586">MNHSVFRDLVPSYIENLTSEETNQQIEKHMEQCEDCRQYVKDMQEDLLVERTHEQKKEEKNIDFLKKVRSKNRKKILIIVGSLLSIFIGCFFFFDNMWIADEKDVQTTVQQQGTTVTLSFQTKNDKRYILPMSYRGQKYIEEIIIYEKWNDFSEISKIVKDGSPVTFIFLDENTLSLGNGEEKKLTDEDKILIRYKNSTEEILLKDLYNPENKRK</sequence>
<keyword evidence="4" id="KW-1185">Reference proteome</keyword>
<dbReference type="Proteomes" id="UP000050668">
    <property type="component" value="Unassembled WGS sequence"/>
</dbReference>
<protein>
    <recommendedName>
        <fullName evidence="2">Putative zinc-finger domain-containing protein</fullName>
    </recommendedName>
</protein>
<dbReference type="InterPro" id="IPR027383">
    <property type="entry name" value="Znf_put"/>
</dbReference>
<evidence type="ECO:0000313" key="4">
    <source>
        <dbReference type="Proteomes" id="UP000050668"/>
    </source>
</evidence>
<evidence type="ECO:0000256" key="1">
    <source>
        <dbReference type="SAM" id="Phobius"/>
    </source>
</evidence>
<dbReference type="RefSeq" id="WP_053583001.1">
    <property type="nucleotide sequence ID" value="NZ_LGRV01000003.1"/>
</dbReference>